<dbReference type="PANTHER" id="PTHR43272:SF33">
    <property type="entry name" value="AMP-BINDING DOMAIN-CONTAINING PROTEIN-RELATED"/>
    <property type="match status" value="1"/>
</dbReference>
<dbReference type="PANTHER" id="PTHR43272">
    <property type="entry name" value="LONG-CHAIN-FATTY-ACID--COA LIGASE"/>
    <property type="match status" value="1"/>
</dbReference>
<keyword evidence="2" id="KW-0067">ATP-binding</keyword>
<dbReference type="Pfam" id="PF00501">
    <property type="entry name" value="AMP-binding"/>
    <property type="match status" value="1"/>
</dbReference>
<gene>
    <name evidence="5" type="ORF">BECKTUN1418E_GA0071001_10379</name>
    <name evidence="4" type="ORF">BECKTUN1418F_GA0071002_10379</name>
</gene>
<dbReference type="GO" id="GO:0005524">
    <property type="term" value="F:ATP binding"/>
    <property type="evidence" value="ECO:0007669"/>
    <property type="project" value="UniProtKB-KW"/>
</dbReference>
<dbReference type="SUPFAM" id="SSF56801">
    <property type="entry name" value="Acetyl-CoA synthetase-like"/>
    <property type="match status" value="1"/>
</dbReference>
<reference evidence="5" key="1">
    <citation type="submission" date="2019-02" db="EMBL/GenBank/DDBJ databases">
        <authorList>
            <person name="Gruber-Vodicka R. H."/>
            <person name="Seah K. B. B."/>
        </authorList>
    </citation>
    <scope>NUCLEOTIDE SEQUENCE</scope>
    <source>
        <strain evidence="5">BECK_BY2</strain>
        <strain evidence="4">BECK_BY3</strain>
    </source>
</reference>
<dbReference type="AlphaFoldDB" id="A0A450ZQK8"/>
<dbReference type="InterPro" id="IPR042099">
    <property type="entry name" value="ANL_N_sf"/>
</dbReference>
<dbReference type="InterPro" id="IPR020459">
    <property type="entry name" value="AMP-binding"/>
</dbReference>
<evidence type="ECO:0000256" key="1">
    <source>
        <dbReference type="ARBA" id="ARBA00022741"/>
    </source>
</evidence>
<dbReference type="Gene3D" id="3.40.50.12780">
    <property type="entry name" value="N-terminal domain of ligase-like"/>
    <property type="match status" value="1"/>
</dbReference>
<feature type="domain" description="AMP-dependent synthetase/ligase" evidence="3">
    <location>
        <begin position="15"/>
        <end position="408"/>
    </location>
</feature>
<organism evidence="5">
    <name type="scientific">Candidatus Kentrum sp. TUN</name>
    <dbReference type="NCBI Taxonomy" id="2126343"/>
    <lineage>
        <taxon>Bacteria</taxon>
        <taxon>Pseudomonadati</taxon>
        <taxon>Pseudomonadota</taxon>
        <taxon>Gammaproteobacteria</taxon>
        <taxon>Candidatus Kentrum</taxon>
    </lineage>
</organism>
<dbReference type="PROSITE" id="PS00455">
    <property type="entry name" value="AMP_BINDING"/>
    <property type="match status" value="1"/>
</dbReference>
<evidence type="ECO:0000313" key="4">
    <source>
        <dbReference type="EMBL" id="VFK54080.1"/>
    </source>
</evidence>
<keyword evidence="1" id="KW-0547">Nucleotide-binding</keyword>
<sequence>MKYLTGIHKILKKGTKQPDSVRFHLPDSAGGWKQVTWSELLTRTREIALYLEQHGVTKDIKVAVFANTRVEWAFVVSAIEAVHGVFVPIYFSNTPDQTHYVVDHSDAEILFTELALFPKVLDRWSDYTKVRQVILWDLDDEGQIKAAVEQYNTERQQSLALDDVAGKIVALKDVYVEGARIHDRKPDKLTRLIDKIDLDDLAYIMYTSGTTGDPKGVMLSNRNLLRSTESWVKALEHAFPPMGERRGIIWLPISHMGGLGVMNTETMLDYESWFSDPWGLLQLIPKVKPTFLLCVPAYWEKMYSEAINSSPNKEEQYQKLREVTGGKLTFLLSGGAGLKREIKDFFLDAGIQMIEGYGLTECAPNVTMNRLDDYHFDSIGKPIPDVDLKIDHDGEICVKGENVFLGYFKNPEETKACFDDEGWFRTGDLGEWIDGVEGGFVKFKGRKKEIIVTAGGKNIGPGGIEALFAGNPFVEHAALYGNEKKYLVAIITLNELVLNAWAKQQNQDFSDYSSLIQSPQVQAIVQAAVDDVNGRLASFETIKKFHIHDGHFSVEDGHITPSLKLRRARVWEDFKDKFEALYDE</sequence>
<evidence type="ECO:0000256" key="2">
    <source>
        <dbReference type="ARBA" id="ARBA00022840"/>
    </source>
</evidence>
<dbReference type="CDD" id="cd05907">
    <property type="entry name" value="VL_LC_FACS_like"/>
    <property type="match status" value="1"/>
</dbReference>
<dbReference type="GO" id="GO:0004467">
    <property type="term" value="F:long-chain fatty acid-CoA ligase activity"/>
    <property type="evidence" value="ECO:0007669"/>
    <property type="project" value="TreeGrafter"/>
</dbReference>
<evidence type="ECO:0000313" key="5">
    <source>
        <dbReference type="EMBL" id="VFK56103.1"/>
    </source>
</evidence>
<dbReference type="EMBL" id="CAADFY010000037">
    <property type="protein sequence ID" value="VFK54080.1"/>
    <property type="molecule type" value="Genomic_DNA"/>
</dbReference>
<dbReference type="InterPro" id="IPR020845">
    <property type="entry name" value="AMP-binding_CS"/>
</dbReference>
<dbReference type="Pfam" id="PF23562">
    <property type="entry name" value="AMP-binding_C_3"/>
    <property type="match status" value="1"/>
</dbReference>
<accession>A0A450ZQK8</accession>
<dbReference type="EMBL" id="CAADFV010000037">
    <property type="protein sequence ID" value="VFK56103.1"/>
    <property type="molecule type" value="Genomic_DNA"/>
</dbReference>
<proteinExistence type="predicted"/>
<name>A0A450ZQK8_9GAMM</name>
<dbReference type="InterPro" id="IPR000873">
    <property type="entry name" value="AMP-dep_synth/lig_dom"/>
</dbReference>
<dbReference type="PRINTS" id="PR00154">
    <property type="entry name" value="AMPBINDING"/>
</dbReference>
<evidence type="ECO:0000259" key="3">
    <source>
        <dbReference type="Pfam" id="PF00501"/>
    </source>
</evidence>
<dbReference type="GO" id="GO:0016020">
    <property type="term" value="C:membrane"/>
    <property type="evidence" value="ECO:0007669"/>
    <property type="project" value="TreeGrafter"/>
</dbReference>
<protein>
    <submittedName>
        <fullName evidence="5">Long-chain acyl-CoA synthetase</fullName>
    </submittedName>
</protein>